<evidence type="ECO:0000256" key="1">
    <source>
        <dbReference type="ARBA" id="ARBA00023015"/>
    </source>
</evidence>
<sequence>MKEHNIPRLDLTTINPEARENIETIGHDLAVFDDFGGVPVFEYPSRINLAVLSLCLSGEASASINLKEYTFRTNDMLILMPGQIVQRHGESDDFTGCAFAISTDFVKNSLLGIQQFLPVFLRLKDDPCLRLNPDEIVRILEYHSFLRQKMRQKSHRYQREIALSLLHALFFDIAHIFDQHQPVCPKPQTRKDELFELFIRTVGEHYKQQRSVAFYADKLCLTPKHLSNVIKELTGKSASQWIDDYVVLEAKTLLKSTNLTILQISEELHFANQSFFGKYFKQHTGLSPMRYRRS</sequence>
<dbReference type="Pfam" id="PF12833">
    <property type="entry name" value="HTH_18"/>
    <property type="match status" value="1"/>
</dbReference>
<dbReference type="PROSITE" id="PS01124">
    <property type="entry name" value="HTH_ARAC_FAMILY_2"/>
    <property type="match status" value="1"/>
</dbReference>
<dbReference type="GeneID" id="82890138"/>
<organism evidence="5 6">
    <name type="scientific">Alistipes ihumii AP11</name>
    <dbReference type="NCBI Taxonomy" id="1211813"/>
    <lineage>
        <taxon>Bacteria</taxon>
        <taxon>Pseudomonadati</taxon>
        <taxon>Bacteroidota</taxon>
        <taxon>Bacteroidia</taxon>
        <taxon>Bacteroidales</taxon>
        <taxon>Rikenellaceae</taxon>
        <taxon>Alistipes</taxon>
    </lineage>
</organism>
<dbReference type="PANTHER" id="PTHR43280:SF32">
    <property type="entry name" value="TRANSCRIPTIONAL REGULATORY PROTEIN"/>
    <property type="match status" value="1"/>
</dbReference>
<evidence type="ECO:0000313" key="6">
    <source>
        <dbReference type="Proteomes" id="UP001059295"/>
    </source>
</evidence>
<proteinExistence type="predicted"/>
<protein>
    <submittedName>
        <fullName evidence="5">AraC family transcriptional regulator</fullName>
    </submittedName>
</protein>
<keyword evidence="6" id="KW-1185">Reference proteome</keyword>
<feature type="domain" description="HTH araC/xylS-type" evidence="4">
    <location>
        <begin position="196"/>
        <end position="294"/>
    </location>
</feature>
<dbReference type="SMART" id="SM00342">
    <property type="entry name" value="HTH_ARAC"/>
    <property type="match status" value="1"/>
</dbReference>
<dbReference type="InterPro" id="IPR009057">
    <property type="entry name" value="Homeodomain-like_sf"/>
</dbReference>
<reference evidence="5" key="1">
    <citation type="journal article" date="2022" name="Cell">
        <title>Design, construction, and in vivo augmentation of a complex gut microbiome.</title>
        <authorList>
            <person name="Cheng A.G."/>
            <person name="Ho P.Y."/>
            <person name="Aranda-Diaz A."/>
            <person name="Jain S."/>
            <person name="Yu F.B."/>
            <person name="Meng X."/>
            <person name="Wang M."/>
            <person name="Iakiviak M."/>
            <person name="Nagashima K."/>
            <person name="Zhao A."/>
            <person name="Murugkar P."/>
            <person name="Patil A."/>
            <person name="Atabakhsh K."/>
            <person name="Weakley A."/>
            <person name="Yan J."/>
            <person name="Brumbaugh A.R."/>
            <person name="Higginbottom S."/>
            <person name="Dimas A."/>
            <person name="Shiver A.L."/>
            <person name="Deutschbauer A."/>
            <person name="Neff N."/>
            <person name="Sonnenburg J.L."/>
            <person name="Huang K.C."/>
            <person name="Fischbach M.A."/>
        </authorList>
    </citation>
    <scope>NUCLEOTIDE SEQUENCE</scope>
    <source>
        <strain evidence="5">AP11</strain>
    </source>
</reference>
<keyword evidence="1" id="KW-0805">Transcription regulation</keyword>
<keyword evidence="3" id="KW-0804">Transcription</keyword>
<dbReference type="Gene3D" id="1.10.10.60">
    <property type="entry name" value="Homeodomain-like"/>
    <property type="match status" value="1"/>
</dbReference>
<dbReference type="SUPFAM" id="SSF46689">
    <property type="entry name" value="Homeodomain-like"/>
    <property type="match status" value="1"/>
</dbReference>
<dbReference type="InterPro" id="IPR003313">
    <property type="entry name" value="AraC-bd"/>
</dbReference>
<dbReference type="SUPFAM" id="SSF51215">
    <property type="entry name" value="Regulatory protein AraC"/>
    <property type="match status" value="1"/>
</dbReference>
<name>A0ABY5UZ88_9BACT</name>
<evidence type="ECO:0000256" key="2">
    <source>
        <dbReference type="ARBA" id="ARBA00023125"/>
    </source>
</evidence>
<dbReference type="RefSeq" id="WP_019245359.1">
    <property type="nucleotide sequence ID" value="NZ_CAPH01000007.1"/>
</dbReference>
<dbReference type="PANTHER" id="PTHR43280">
    <property type="entry name" value="ARAC-FAMILY TRANSCRIPTIONAL REGULATOR"/>
    <property type="match status" value="1"/>
</dbReference>
<evidence type="ECO:0000313" key="5">
    <source>
        <dbReference type="EMBL" id="UWN57261.1"/>
    </source>
</evidence>
<dbReference type="InterPro" id="IPR018060">
    <property type="entry name" value="HTH_AraC"/>
</dbReference>
<gene>
    <name evidence="5" type="ORF">NQ491_00350</name>
</gene>
<evidence type="ECO:0000256" key="3">
    <source>
        <dbReference type="ARBA" id="ARBA00023163"/>
    </source>
</evidence>
<dbReference type="InterPro" id="IPR037923">
    <property type="entry name" value="HTH-like"/>
</dbReference>
<accession>A0ABY5UZ88</accession>
<dbReference type="Pfam" id="PF02311">
    <property type="entry name" value="AraC_binding"/>
    <property type="match status" value="1"/>
</dbReference>
<evidence type="ECO:0000259" key="4">
    <source>
        <dbReference type="PROSITE" id="PS01124"/>
    </source>
</evidence>
<keyword evidence="2" id="KW-0238">DNA-binding</keyword>
<dbReference type="Proteomes" id="UP001059295">
    <property type="component" value="Chromosome"/>
</dbReference>
<dbReference type="EMBL" id="CP102294">
    <property type="protein sequence ID" value="UWN57261.1"/>
    <property type="molecule type" value="Genomic_DNA"/>
</dbReference>